<feature type="domain" description="DUF306" evidence="2">
    <location>
        <begin position="35"/>
        <end position="144"/>
    </location>
</feature>
<feature type="signal peptide" evidence="1">
    <location>
        <begin position="1"/>
        <end position="28"/>
    </location>
</feature>
<dbReference type="Gene3D" id="2.40.128.270">
    <property type="match status" value="1"/>
</dbReference>
<feature type="chain" id="PRO_5024401192" evidence="1">
    <location>
        <begin position="29"/>
        <end position="151"/>
    </location>
</feature>
<organism evidence="3 4">
    <name type="scientific">Acinetobacter tandoii</name>
    <dbReference type="NCBI Taxonomy" id="202954"/>
    <lineage>
        <taxon>Bacteria</taxon>
        <taxon>Pseudomonadati</taxon>
        <taxon>Pseudomonadota</taxon>
        <taxon>Gammaproteobacteria</taxon>
        <taxon>Moraxellales</taxon>
        <taxon>Moraxellaceae</taxon>
        <taxon>Acinetobacter</taxon>
    </lineage>
</organism>
<dbReference type="InterPro" id="IPR038670">
    <property type="entry name" value="HslJ-like_sf"/>
</dbReference>
<dbReference type="RefSeq" id="WP_151504532.1">
    <property type="nucleotide sequence ID" value="NZ_VXLD01000004.1"/>
</dbReference>
<dbReference type="PANTHER" id="PTHR35535">
    <property type="entry name" value="HEAT SHOCK PROTEIN HSLJ"/>
    <property type="match status" value="1"/>
</dbReference>
<keyword evidence="1" id="KW-0732">Signal</keyword>
<protein>
    <submittedName>
        <fullName evidence="3">META domain-containing protein</fullName>
    </submittedName>
</protein>
<dbReference type="PROSITE" id="PS51257">
    <property type="entry name" value="PROKAR_LIPOPROTEIN"/>
    <property type="match status" value="1"/>
</dbReference>
<dbReference type="EMBL" id="VXLD01000004">
    <property type="protein sequence ID" value="KAB1855754.1"/>
    <property type="molecule type" value="Genomic_DNA"/>
</dbReference>
<evidence type="ECO:0000313" key="4">
    <source>
        <dbReference type="Proteomes" id="UP000325788"/>
    </source>
</evidence>
<dbReference type="Proteomes" id="UP000325788">
    <property type="component" value="Unassembled WGS sequence"/>
</dbReference>
<dbReference type="InterPro" id="IPR005184">
    <property type="entry name" value="DUF306_Meta_HslJ"/>
</dbReference>
<sequence>MLKKTLSVALLGSALLFAGCQSTPSSSAAEVNNLQTLQNRTWIATQIGSQMLKTNPSARNIPALQFDEATKRVSGADGCNRLMGTYQATGNTLVLSQMASTKMACIDNTLPNQFNTALANVTNYQVYNNTLKLLDRNGNLLIEFTSAKQPR</sequence>
<accession>A0A5N4WEU8</accession>
<proteinExistence type="predicted"/>
<name>A0A5N4WEU8_9GAMM</name>
<dbReference type="PANTHER" id="PTHR35535:SF1">
    <property type="entry name" value="HEAT SHOCK PROTEIN HSLJ"/>
    <property type="match status" value="1"/>
</dbReference>
<evidence type="ECO:0000313" key="3">
    <source>
        <dbReference type="EMBL" id="KAB1855754.1"/>
    </source>
</evidence>
<evidence type="ECO:0000256" key="1">
    <source>
        <dbReference type="SAM" id="SignalP"/>
    </source>
</evidence>
<gene>
    <name evidence="3" type="ORF">F4W09_08075</name>
</gene>
<dbReference type="InterPro" id="IPR053147">
    <property type="entry name" value="Hsp_HslJ-like"/>
</dbReference>
<comment type="caution">
    <text evidence="3">The sequence shown here is derived from an EMBL/GenBank/DDBJ whole genome shotgun (WGS) entry which is preliminary data.</text>
</comment>
<evidence type="ECO:0000259" key="2">
    <source>
        <dbReference type="Pfam" id="PF03724"/>
    </source>
</evidence>
<reference evidence="3 4" key="1">
    <citation type="submission" date="2019-09" db="EMBL/GenBank/DDBJ databases">
        <title>Draft genome sequence of Acinetobacter tandoii W4-4-4 isolated from environmental water sample.</title>
        <authorList>
            <person name="Wee S.K."/>
            <person name="Yan B."/>
            <person name="Mustaffa S.B."/>
            <person name="Yap E.P.H."/>
        </authorList>
    </citation>
    <scope>NUCLEOTIDE SEQUENCE [LARGE SCALE GENOMIC DNA]</scope>
    <source>
        <strain evidence="3 4">W4-4-4</strain>
    </source>
</reference>
<dbReference type="AlphaFoldDB" id="A0A5N4WEU8"/>
<dbReference type="Pfam" id="PF03724">
    <property type="entry name" value="META"/>
    <property type="match status" value="1"/>
</dbReference>